<feature type="region of interest" description="Disordered" evidence="1">
    <location>
        <begin position="1"/>
        <end position="81"/>
    </location>
</feature>
<organism evidence="2">
    <name type="scientific">uncultured Pseudonocardia sp</name>
    <dbReference type="NCBI Taxonomy" id="211455"/>
    <lineage>
        <taxon>Bacteria</taxon>
        <taxon>Bacillati</taxon>
        <taxon>Actinomycetota</taxon>
        <taxon>Actinomycetes</taxon>
        <taxon>Pseudonocardiales</taxon>
        <taxon>Pseudonocardiaceae</taxon>
        <taxon>Pseudonocardia</taxon>
        <taxon>environmental samples</taxon>
    </lineage>
</organism>
<dbReference type="EMBL" id="CADCUS010000622">
    <property type="protein sequence ID" value="CAA9447919.1"/>
    <property type="molecule type" value="Genomic_DNA"/>
</dbReference>
<dbReference type="AlphaFoldDB" id="A0A6J4QVT9"/>
<feature type="region of interest" description="Disordered" evidence="1">
    <location>
        <begin position="97"/>
        <end position="154"/>
    </location>
</feature>
<reference evidence="2" key="1">
    <citation type="submission" date="2020-02" db="EMBL/GenBank/DDBJ databases">
        <authorList>
            <person name="Meier V. D."/>
        </authorList>
    </citation>
    <scope>NUCLEOTIDE SEQUENCE</scope>
    <source>
        <strain evidence="2">AVDCRST_MAG66</strain>
    </source>
</reference>
<evidence type="ECO:0000313" key="2">
    <source>
        <dbReference type="EMBL" id="CAA9447919.1"/>
    </source>
</evidence>
<gene>
    <name evidence="2" type="ORF">AVDCRST_MAG66-4864</name>
</gene>
<feature type="non-terminal residue" evidence="2">
    <location>
        <position position="1"/>
    </location>
</feature>
<name>A0A6J4QVT9_9PSEU</name>
<feature type="compositionally biased region" description="Basic and acidic residues" evidence="1">
    <location>
        <begin position="9"/>
        <end position="27"/>
    </location>
</feature>
<evidence type="ECO:0000256" key="1">
    <source>
        <dbReference type="SAM" id="MobiDB-lite"/>
    </source>
</evidence>
<proteinExistence type="predicted"/>
<sequence length="154" mass="16583">GRAHRQRDAHRGADRPRLGHDQRRRVLDAAVQRVLRGDRSGPARRRDDRVPPRTASGRERQDVELGLGQGPRPRHVDGAVPAGRDRALQVHVDLLGVPAHAGGGPDALGAGLRDEGRSARRRRHDAGTAEPPDADPDGVDQVQGGGGRPHRFGL</sequence>
<protein>
    <submittedName>
        <fullName evidence="2">Aromatase WhiE VI</fullName>
    </submittedName>
</protein>
<feature type="compositionally biased region" description="Basic and acidic residues" evidence="1">
    <location>
        <begin position="35"/>
        <end position="63"/>
    </location>
</feature>
<accession>A0A6J4QVT9</accession>
<feature type="non-terminal residue" evidence="2">
    <location>
        <position position="154"/>
    </location>
</feature>